<evidence type="ECO:0000313" key="3">
    <source>
        <dbReference type="Proteomes" id="UP000296469"/>
    </source>
</evidence>
<dbReference type="Proteomes" id="UP000296469">
    <property type="component" value="Chromosome"/>
</dbReference>
<dbReference type="OrthoDB" id="2379922at2"/>
<feature type="domain" description="YcaO" evidence="1">
    <location>
        <begin position="119"/>
        <end position="483"/>
    </location>
</feature>
<proteinExistence type="predicted"/>
<dbReference type="PANTHER" id="PTHR37809:SF1">
    <property type="entry name" value="RIBOSOMAL PROTEIN S12 METHYLTHIOTRANSFERASE ACCESSORY FACTOR YCAO"/>
    <property type="match status" value="1"/>
</dbReference>
<evidence type="ECO:0000313" key="2">
    <source>
        <dbReference type="EMBL" id="QCB93529.1"/>
    </source>
</evidence>
<dbReference type="Pfam" id="PF02624">
    <property type="entry name" value="YcaO"/>
    <property type="match status" value="1"/>
</dbReference>
<accession>A0A4P7SH54</accession>
<dbReference type="PANTHER" id="PTHR37809">
    <property type="entry name" value="RIBOSOMAL PROTEIN S12 METHYLTHIOTRANSFERASE ACCESSORY FACTOR YCAO"/>
    <property type="match status" value="1"/>
</dbReference>
<dbReference type="KEGG" id="celz:E5225_08100"/>
<organism evidence="2 3">
    <name type="scientific">Cellulomonas shaoxiangyii</name>
    <dbReference type="NCBI Taxonomy" id="2566013"/>
    <lineage>
        <taxon>Bacteria</taxon>
        <taxon>Bacillati</taxon>
        <taxon>Actinomycetota</taxon>
        <taxon>Actinomycetes</taxon>
        <taxon>Micrococcales</taxon>
        <taxon>Cellulomonadaceae</taxon>
        <taxon>Cellulomonas</taxon>
    </lineage>
</organism>
<gene>
    <name evidence="2" type="ORF">E5225_08100</name>
</gene>
<dbReference type="EMBL" id="CP039291">
    <property type="protein sequence ID" value="QCB93529.1"/>
    <property type="molecule type" value="Genomic_DNA"/>
</dbReference>
<dbReference type="Gene3D" id="3.30.1330.230">
    <property type="match status" value="1"/>
</dbReference>
<dbReference type="Gene3D" id="3.30.160.660">
    <property type="match status" value="1"/>
</dbReference>
<keyword evidence="3" id="KW-1185">Reference proteome</keyword>
<evidence type="ECO:0000259" key="1">
    <source>
        <dbReference type="PROSITE" id="PS51664"/>
    </source>
</evidence>
<protein>
    <recommendedName>
        <fullName evidence="1">YcaO domain-containing protein</fullName>
    </recommendedName>
</protein>
<dbReference type="Gene3D" id="3.30.40.250">
    <property type="match status" value="1"/>
</dbReference>
<dbReference type="AlphaFoldDB" id="A0A4P7SH54"/>
<dbReference type="PROSITE" id="PS51664">
    <property type="entry name" value="YCAO"/>
    <property type="match status" value="1"/>
</dbReference>
<sequence length="483" mass="50921">MPVPASPRGRYCPARGAATAPVLGVRAAAVPPADEDLGPHRRRGTAVIPAPVLDLRPGPATPPRVTLDVGRRLVDQSAGIIRVLYESPVDPDSPQVFGFGSELADTAAYGVESFGSVNGSTSVDRERAAAAAVGEAVERYACRLVPYGDLHVATAAELGQDVVTPADLVLYDEEQYERPGFPYARYTDRTPVAWYPGRRLGDGAARWLPACAVFMARVEPAGARPLMQQTTNGLACGNTHAEAIAAGLSEVVERDAAMRAWAQQEALPVLDPRGADDPRLVRCLDLFAASAFTPTLVDLTGDVGVPVVLAWTTVPGDFDDGPVVATAAGVTAQDAARSALEELAQCIPWVRAMAARRSSKEVDLAGVVSTEDHVMWPIDRAHRHLLGPLLGGGTRRPLDLGGPQGLDPAATVDWYVARLAARGLEAFATDLTPPDVAQVGLVVTRVVVPQALPLWFGAGAWRTGARAARADGGPLQLMPHPFP</sequence>
<dbReference type="InterPro" id="IPR003776">
    <property type="entry name" value="YcaO-like_dom"/>
</dbReference>
<name>A0A4P7SH54_9CELL</name>
<dbReference type="NCBIfam" id="TIGR03604">
    <property type="entry name" value="TOMM_cyclo_SagD"/>
    <property type="match status" value="1"/>
</dbReference>
<dbReference type="InterPro" id="IPR027624">
    <property type="entry name" value="TOMM_cyclo_SagD"/>
</dbReference>
<reference evidence="2 3" key="1">
    <citation type="submission" date="2019-04" db="EMBL/GenBank/DDBJ databases">
        <title>Isolation and identification of Cellulomonas shaoxiangyii sp. Nov. isolated from feces of the Tibetan antelopes (Pantholops hodgsonii) in the Qinghai-Tibet plateau of China.</title>
        <authorList>
            <person name="Tian Z."/>
        </authorList>
    </citation>
    <scope>NUCLEOTIDE SEQUENCE [LARGE SCALE GENOMIC DNA]</scope>
    <source>
        <strain evidence="2 3">Z28</strain>
    </source>
</reference>